<dbReference type="AlphaFoldDB" id="U4LD79"/>
<evidence type="ECO:0000313" key="3">
    <source>
        <dbReference type="Proteomes" id="UP000018144"/>
    </source>
</evidence>
<proteinExistence type="predicted"/>
<dbReference type="EMBL" id="HF936658">
    <property type="protein sequence ID" value="CCX17462.1"/>
    <property type="molecule type" value="Genomic_DNA"/>
</dbReference>
<reference evidence="2 3" key="1">
    <citation type="journal article" date="2013" name="PLoS Genet.">
        <title>The genome and development-dependent transcriptomes of Pyronema confluens: a window into fungal evolution.</title>
        <authorList>
            <person name="Traeger S."/>
            <person name="Altegoer F."/>
            <person name="Freitag M."/>
            <person name="Gabaldon T."/>
            <person name="Kempken F."/>
            <person name="Kumar A."/>
            <person name="Marcet-Houben M."/>
            <person name="Poggeler S."/>
            <person name="Stajich J.E."/>
            <person name="Nowrousian M."/>
        </authorList>
    </citation>
    <scope>NUCLEOTIDE SEQUENCE [LARGE SCALE GENOMIC DNA]</scope>
    <source>
        <strain evidence="3">CBS 100304</strain>
        <tissue evidence="2">Vegetative mycelium</tissue>
    </source>
</reference>
<evidence type="ECO:0000256" key="1">
    <source>
        <dbReference type="SAM" id="Coils"/>
    </source>
</evidence>
<evidence type="ECO:0000313" key="2">
    <source>
        <dbReference type="EMBL" id="CCX17462.1"/>
    </source>
</evidence>
<accession>U4LD79</accession>
<keyword evidence="3" id="KW-1185">Reference proteome</keyword>
<protein>
    <submittedName>
        <fullName evidence="2">Uncharacterized protein</fullName>
    </submittedName>
</protein>
<gene>
    <name evidence="2" type="ORF">PCON_04466</name>
</gene>
<name>U4LD79_PYROM</name>
<organism evidence="2 3">
    <name type="scientific">Pyronema omphalodes (strain CBS 100304)</name>
    <name type="common">Pyronema confluens</name>
    <dbReference type="NCBI Taxonomy" id="1076935"/>
    <lineage>
        <taxon>Eukaryota</taxon>
        <taxon>Fungi</taxon>
        <taxon>Dikarya</taxon>
        <taxon>Ascomycota</taxon>
        <taxon>Pezizomycotina</taxon>
        <taxon>Pezizomycetes</taxon>
        <taxon>Pezizales</taxon>
        <taxon>Pyronemataceae</taxon>
        <taxon>Pyronema</taxon>
    </lineage>
</organism>
<keyword evidence="1" id="KW-0175">Coiled coil</keyword>
<dbReference type="Proteomes" id="UP000018144">
    <property type="component" value="Unassembled WGS sequence"/>
</dbReference>
<sequence>MQNLQNRLEGYDEALSIEKRLTAQLRQDLERLSAEPTELRTLYVDSKNNTGSGLEPISDKTFEEKMCNICNDTVQKHPKRQHFGAFTVVPDSSKTPTTKRQFAL</sequence>
<feature type="coiled-coil region" evidence="1">
    <location>
        <begin position="1"/>
        <end position="35"/>
    </location>
</feature>